<feature type="region of interest" description="Disordered" evidence="1">
    <location>
        <begin position="628"/>
        <end position="677"/>
    </location>
</feature>
<feature type="compositionally biased region" description="Basic residues" evidence="1">
    <location>
        <begin position="643"/>
        <end position="652"/>
    </location>
</feature>
<name>A0A812UUN0_9DINO</name>
<dbReference type="PANTHER" id="PTHR33050">
    <property type="entry name" value="REVERSE TRANSCRIPTASE DOMAIN-CONTAINING PROTEIN"/>
    <property type="match status" value="1"/>
</dbReference>
<evidence type="ECO:0000313" key="2">
    <source>
        <dbReference type="EMBL" id="CAE7579822.1"/>
    </source>
</evidence>
<accession>A0A812UUN0</accession>
<dbReference type="InterPro" id="IPR043502">
    <property type="entry name" value="DNA/RNA_pol_sf"/>
</dbReference>
<dbReference type="PANTHER" id="PTHR33050:SF7">
    <property type="entry name" value="RIBONUCLEASE H"/>
    <property type="match status" value="1"/>
</dbReference>
<dbReference type="Proteomes" id="UP000604046">
    <property type="component" value="Unassembled WGS sequence"/>
</dbReference>
<feature type="compositionally biased region" description="Low complexity" evidence="1">
    <location>
        <begin position="151"/>
        <end position="185"/>
    </location>
</feature>
<feature type="region of interest" description="Disordered" evidence="1">
    <location>
        <begin position="118"/>
        <end position="216"/>
    </location>
</feature>
<keyword evidence="3" id="KW-1185">Reference proteome</keyword>
<proteinExistence type="predicted"/>
<reference evidence="2" key="1">
    <citation type="submission" date="2021-02" db="EMBL/GenBank/DDBJ databases">
        <authorList>
            <person name="Dougan E. K."/>
            <person name="Rhodes N."/>
            <person name="Thang M."/>
            <person name="Chan C."/>
        </authorList>
    </citation>
    <scope>NUCLEOTIDE SEQUENCE</scope>
</reference>
<comment type="caution">
    <text evidence="2">The sequence shown here is derived from an EMBL/GenBank/DDBJ whole genome shotgun (WGS) entry which is preliminary data.</text>
</comment>
<dbReference type="InterPro" id="IPR052055">
    <property type="entry name" value="Hepadnavirus_pol/RT"/>
</dbReference>
<feature type="compositionally biased region" description="Basic and acidic residues" evidence="1">
    <location>
        <begin position="628"/>
        <end position="642"/>
    </location>
</feature>
<sequence>MDSWTHRIVAAQATVDEFLALDADVSAEVLITRGAGAVDVVERVAATARAALNGSSLMVIDTSVVQPSRPAQTAEVGVQVSTKRPPTSVVVPKALADDVPSISTPGVVGLEGPPKLAAVAQEPPRSETGAPGAAPAKVMVPPVKRPPAAPTQVTSVVTKSQTMQPPQPILLQPQQPQQVPKSKPVAQSKPKAGSPPLQVAQTPPAPPAAAGAAAKGQPVWPPGMIQWFAGTPVALIGAVGTRGQLPPGYSSHRSQLGLLLQLAFLCTCTWDELGQPVACDPLSFDEALVSKRACLGASVSLSRLVCHRGQSYLPAHWCLAGMSAVSDSAATFEARALAYGVPPESLKKWKEQGICTFSQLLFRVASSPGSVDSDKLDELQKQMNPPASDSVKAAVRRLLFEAGTFIVSELRASVEAPSEASRKLSPPERASRLQAVQSKLGECKITGVVEPSHQLVDKCSSMLLEQAIRHIPASQCSSRDQEVACVKRDDVLFRLEAAALKVASKPPNIKVDLSTELRLSQALSRRSVALEMAGVCSYAVHEEYVRALMEHSSRVPPPGYQVASMDQLMRADRELWIRVAEQVQHEFTGVGGKAKVDQAIRDHMYGPAVAFHVLPIPKEPKKRTWENAFEKPWHERKGDGKGGKKGGKWGKSRKGDKGGKGGKQRRGPSMPEALQGLSPTFKDTNICFDYSLPHGCQRDTWQGDHGIMCSKGLHICMKCNKVELDSVASLEASACVSSVEGPPSTQIAASYNLQQPGPAAECLFLEVFAGSARLSKSFQALGYQTISVDSRAHKEAKILKLDLLQPSSMQLVMRLLHTRRVVWVHLAPPCSTSSAARLIRRSRWDPAPLRSWCHPQGLPTLSVANRTRVNTANQLYQVTADIVLECERLGIWWSVENPSSSMFWITKPMKLVHKACPRMHTVVFDHCTYGGARAKRTAVWSSCAAIVELASLCHPSFSHVHLPWGRTANGWATADETAYPRRLCSFWAAIAHRHAVVVGRVLPAASASETCALTGGSHQEAVEQRLRLGLFPRGTEVPDMLDPFAERKWVRVPDWLDRQQFVPGRRIDVQGMGLVKGSRTLQVQVLEGVLWAEVGQPMQPEAFLGKVACTTHPQNKLPPLPEVLQDAVFKLTHRPLREAQNLRCQRLKSLIARAQELHEEERLLHENLAPHLKRILKPKRLLLLREVLRALDFPDSTLVDDIVQGFRITGWLPDTGVRPLKVCPPTLSREDVWGARDARNREIWESVGPRTDQRLDQALWEQTLKECSKGWAVLEPGHMQAPTSCVLGKRFPVEQPDKVRPIDDTSISHVNMTLGCEEKVVVMTVSTTVALALHFMASAKEPVDLDGRTFDLRSAYKQLGIHTEDLPFAKVAVYSPEHRRPVVLALQALPFGATGSVHGFIRCSLALWWVLVKFLVIPSTHFYDDFTSVTLRQDAENVKGAFQLLMSILGWDLATDGAKAKDFAQHFVSLGIVFSLPREVHQVVAVANAEEKCAQVVEVCRKALTSGRMSAREATAFASRLRWLDGQIFGRAGRRALQCILQHGNPPSCSKQRPLTTQLRSALEWVLETFPKAAPRLFRLPGAKEFHLFTDGAVEAEASGIGAVLCNERAVPSEWMGSSIPHNLLRAWRKHSKHPVIQSELLGAAAALDLWGPRLAHSCVTLWLDNDPARHGLIAGTAHPDSSASLVHAVTLLEAKYQLRLWIAWVPSESNPADAPSRGRLPIGLGEAQQRKVDVGRLELLASGQI</sequence>
<gene>
    <name evidence="2" type="primary">URC1</name>
    <name evidence="2" type="ORF">SNAT2548_LOCUS33081</name>
</gene>
<protein>
    <submittedName>
        <fullName evidence="2">URC1 protein</fullName>
    </submittedName>
</protein>
<dbReference type="SUPFAM" id="SSF56672">
    <property type="entry name" value="DNA/RNA polymerases"/>
    <property type="match status" value="1"/>
</dbReference>
<evidence type="ECO:0000313" key="3">
    <source>
        <dbReference type="Proteomes" id="UP000604046"/>
    </source>
</evidence>
<organism evidence="2 3">
    <name type="scientific">Symbiodinium natans</name>
    <dbReference type="NCBI Taxonomy" id="878477"/>
    <lineage>
        <taxon>Eukaryota</taxon>
        <taxon>Sar</taxon>
        <taxon>Alveolata</taxon>
        <taxon>Dinophyceae</taxon>
        <taxon>Suessiales</taxon>
        <taxon>Symbiodiniaceae</taxon>
        <taxon>Symbiodinium</taxon>
    </lineage>
</organism>
<feature type="compositionally biased region" description="Low complexity" evidence="1">
    <location>
        <begin position="195"/>
        <end position="216"/>
    </location>
</feature>
<dbReference type="EMBL" id="CAJNDS010002739">
    <property type="protein sequence ID" value="CAE7579822.1"/>
    <property type="molecule type" value="Genomic_DNA"/>
</dbReference>
<evidence type="ECO:0000256" key="1">
    <source>
        <dbReference type="SAM" id="MobiDB-lite"/>
    </source>
</evidence>